<dbReference type="Gene3D" id="1.10.510.10">
    <property type="entry name" value="Transferase(Phosphotransferase) domain 1"/>
    <property type="match status" value="1"/>
</dbReference>
<keyword evidence="3" id="KW-1185">Reference proteome</keyword>
<evidence type="ECO:0008006" key="4">
    <source>
        <dbReference type="Google" id="ProtNLM"/>
    </source>
</evidence>
<evidence type="ECO:0000256" key="1">
    <source>
        <dbReference type="SAM" id="SignalP"/>
    </source>
</evidence>
<dbReference type="InterPro" id="IPR044702">
    <property type="entry name" value="AGP23/40"/>
</dbReference>
<dbReference type="PANTHER" id="PTHR34672">
    <property type="entry name" value="POLLEN-SPECIFIC ARABINOGALACTA PROTEIN BAN102"/>
    <property type="match status" value="1"/>
</dbReference>
<dbReference type="Proteomes" id="UP000682877">
    <property type="component" value="Chromosome 5"/>
</dbReference>
<accession>A0A8S2AF64</accession>
<sequence length="176" mass="18904">MEMKKIACGVLFAAASMTAVMAADEVGAPAPGPAASAASVALPALGSLVGASLVTSSYIEPNYLNTGLVTENVDIYNLGIIILVLLRGKSEYTSEVAVYLPALPVYVGKFLERGLLTELIDPSMLDSASDDIPQHSRLQMEAFIELALRYVRFRPGENLPHMIDVAKELKMIEKHI</sequence>
<proteinExistence type="predicted"/>
<dbReference type="PANTHER" id="PTHR34672:SF2">
    <property type="entry name" value="ARABINOGALACTAN PROTEIN 23"/>
    <property type="match status" value="1"/>
</dbReference>
<evidence type="ECO:0000313" key="2">
    <source>
        <dbReference type="EMBL" id="CAE6076581.1"/>
    </source>
</evidence>
<dbReference type="EMBL" id="LR999455">
    <property type="protein sequence ID" value="CAE6076581.1"/>
    <property type="molecule type" value="Genomic_DNA"/>
</dbReference>
<feature type="chain" id="PRO_5035784996" description="Protein kinase domain-containing protein" evidence="1">
    <location>
        <begin position="23"/>
        <end position="176"/>
    </location>
</feature>
<keyword evidence="1" id="KW-0732">Signal</keyword>
<organism evidence="2 3">
    <name type="scientific">Arabidopsis arenosa</name>
    <name type="common">Sand rock-cress</name>
    <name type="synonym">Cardaminopsis arenosa</name>
    <dbReference type="NCBI Taxonomy" id="38785"/>
    <lineage>
        <taxon>Eukaryota</taxon>
        <taxon>Viridiplantae</taxon>
        <taxon>Streptophyta</taxon>
        <taxon>Embryophyta</taxon>
        <taxon>Tracheophyta</taxon>
        <taxon>Spermatophyta</taxon>
        <taxon>Magnoliopsida</taxon>
        <taxon>eudicotyledons</taxon>
        <taxon>Gunneridae</taxon>
        <taxon>Pentapetalae</taxon>
        <taxon>rosids</taxon>
        <taxon>malvids</taxon>
        <taxon>Brassicales</taxon>
        <taxon>Brassicaceae</taxon>
        <taxon>Camelineae</taxon>
        <taxon>Arabidopsis</taxon>
    </lineage>
</organism>
<feature type="signal peptide" evidence="1">
    <location>
        <begin position="1"/>
        <end position="22"/>
    </location>
</feature>
<dbReference type="AlphaFoldDB" id="A0A8S2AF64"/>
<dbReference type="InterPro" id="IPR011009">
    <property type="entry name" value="Kinase-like_dom_sf"/>
</dbReference>
<name>A0A8S2AF64_ARAAE</name>
<gene>
    <name evidence="2" type="ORF">AARE701A_LOCUS13667</name>
</gene>
<protein>
    <recommendedName>
        <fullName evidence="4">Protein kinase domain-containing protein</fullName>
    </recommendedName>
</protein>
<reference evidence="2" key="1">
    <citation type="submission" date="2021-01" db="EMBL/GenBank/DDBJ databases">
        <authorList>
            <person name="Bezrukov I."/>
        </authorList>
    </citation>
    <scope>NUCLEOTIDE SEQUENCE</scope>
</reference>
<evidence type="ECO:0000313" key="3">
    <source>
        <dbReference type="Proteomes" id="UP000682877"/>
    </source>
</evidence>
<dbReference type="SUPFAM" id="SSF56112">
    <property type="entry name" value="Protein kinase-like (PK-like)"/>
    <property type="match status" value="1"/>
</dbReference>